<name>A0AB34K6Q6_PRYPA</name>
<evidence type="ECO:0000256" key="2">
    <source>
        <dbReference type="SAM" id="MobiDB-lite"/>
    </source>
</evidence>
<accession>A0AB34K6Q6</accession>
<comment type="caution">
    <text evidence="3">The sequence shown here is derived from an EMBL/GenBank/DDBJ whole genome shotgun (WGS) entry which is preliminary data.</text>
</comment>
<reference evidence="3 4" key="1">
    <citation type="journal article" date="2024" name="Science">
        <title>Giant polyketide synthase enzymes in the biosynthesis of giant marine polyether toxins.</title>
        <authorList>
            <person name="Fallon T.R."/>
            <person name="Shende V.V."/>
            <person name="Wierzbicki I.H."/>
            <person name="Pendleton A.L."/>
            <person name="Watervoot N.F."/>
            <person name="Auber R.P."/>
            <person name="Gonzalez D.J."/>
            <person name="Wisecaver J.H."/>
            <person name="Moore B.S."/>
        </authorList>
    </citation>
    <scope>NUCLEOTIDE SEQUENCE [LARGE SCALE GENOMIC DNA]</scope>
    <source>
        <strain evidence="3 4">12B1</strain>
    </source>
</reference>
<evidence type="ECO:0000313" key="3">
    <source>
        <dbReference type="EMBL" id="KAL1528887.1"/>
    </source>
</evidence>
<dbReference type="AlphaFoldDB" id="A0AB34K6Q6"/>
<sequence>MQVSTESAGDETTSAVQAENLDQMGDVKFVREIQEASSRWPQGTTVAQCMTELGLDDYTNQLVVKQGYDMLEDLDGIPDEELSKIADECGMKTAHKKRFVRAFSSQSVMVGTLVEPSRDSPSKSTRLEQIELQEETKLALELKQMKEAMQEDKLKREKEAEMLKLKEQIEQQQHTQQREMEMKLEIERMKTDFDRKLMESKLQQQSVDMQQNLVMSMNSKDSSFRANNEASASGVPGNTSTAATEGVALAEGLDPKLRAAMEKFIALDASGKVDNLNSTALTEEVKPMQETFVSCKLIYHTFLLHTKVVVVAFNKLANGRSVSGVPKSPIDLKSHPDYPVKDVGGIGVLMKDAPAHWLCYDYQQRLDLLAGYPYFNSEPVFKNMLQIVRDFDVKKLNKDGKRREATRVVAAADEVMGRLQAQEIRILLDLNAKLKQWREIIAMRKQEEEAAMPCCGCVVM</sequence>
<proteinExistence type="predicted"/>
<organism evidence="3 4">
    <name type="scientific">Prymnesium parvum</name>
    <name type="common">Toxic golden alga</name>
    <dbReference type="NCBI Taxonomy" id="97485"/>
    <lineage>
        <taxon>Eukaryota</taxon>
        <taxon>Haptista</taxon>
        <taxon>Haptophyta</taxon>
        <taxon>Prymnesiophyceae</taxon>
        <taxon>Prymnesiales</taxon>
        <taxon>Prymnesiaceae</taxon>
        <taxon>Prymnesium</taxon>
    </lineage>
</organism>
<evidence type="ECO:0000313" key="4">
    <source>
        <dbReference type="Proteomes" id="UP001515480"/>
    </source>
</evidence>
<evidence type="ECO:0008006" key="5">
    <source>
        <dbReference type="Google" id="ProtNLM"/>
    </source>
</evidence>
<dbReference type="Proteomes" id="UP001515480">
    <property type="component" value="Unassembled WGS sequence"/>
</dbReference>
<dbReference type="EMBL" id="JBGBPQ010000002">
    <property type="protein sequence ID" value="KAL1528887.1"/>
    <property type="molecule type" value="Genomic_DNA"/>
</dbReference>
<keyword evidence="4" id="KW-1185">Reference proteome</keyword>
<feature type="coiled-coil region" evidence="1">
    <location>
        <begin position="132"/>
        <end position="175"/>
    </location>
</feature>
<dbReference type="Gene3D" id="1.10.150.50">
    <property type="entry name" value="Transcription Factor, Ets-1"/>
    <property type="match status" value="1"/>
</dbReference>
<dbReference type="InterPro" id="IPR013761">
    <property type="entry name" value="SAM/pointed_sf"/>
</dbReference>
<protein>
    <recommendedName>
        <fullName evidence="5">SAM domain-containing protein</fullName>
    </recommendedName>
</protein>
<feature type="region of interest" description="Disordered" evidence="2">
    <location>
        <begin position="220"/>
        <end position="241"/>
    </location>
</feature>
<evidence type="ECO:0000256" key="1">
    <source>
        <dbReference type="SAM" id="Coils"/>
    </source>
</evidence>
<gene>
    <name evidence="3" type="ORF">AB1Y20_010210</name>
</gene>
<keyword evidence="1" id="KW-0175">Coiled coil</keyword>